<name>A0ACB9RHV8_9MYRT</name>
<dbReference type="EMBL" id="CM042883">
    <property type="protein sequence ID" value="KAI4378642.1"/>
    <property type="molecule type" value="Genomic_DNA"/>
</dbReference>
<evidence type="ECO:0000313" key="1">
    <source>
        <dbReference type="EMBL" id="KAI4378642.1"/>
    </source>
</evidence>
<comment type="caution">
    <text evidence="1">The sequence shown here is derived from an EMBL/GenBank/DDBJ whole genome shotgun (WGS) entry which is preliminary data.</text>
</comment>
<accession>A0ACB9RHV8</accession>
<keyword evidence="2" id="KW-1185">Reference proteome</keyword>
<gene>
    <name evidence="1" type="ORF">MLD38_016094</name>
</gene>
<reference evidence="2" key="1">
    <citation type="journal article" date="2023" name="Front. Plant Sci.">
        <title>Chromosomal-level genome assembly of Melastoma candidum provides insights into trichome evolution.</title>
        <authorList>
            <person name="Zhong Y."/>
            <person name="Wu W."/>
            <person name="Sun C."/>
            <person name="Zou P."/>
            <person name="Liu Y."/>
            <person name="Dai S."/>
            <person name="Zhou R."/>
        </authorList>
    </citation>
    <scope>NUCLEOTIDE SEQUENCE [LARGE SCALE GENOMIC DNA]</scope>
</reference>
<organism evidence="1 2">
    <name type="scientific">Melastoma candidum</name>
    <dbReference type="NCBI Taxonomy" id="119954"/>
    <lineage>
        <taxon>Eukaryota</taxon>
        <taxon>Viridiplantae</taxon>
        <taxon>Streptophyta</taxon>
        <taxon>Embryophyta</taxon>
        <taxon>Tracheophyta</taxon>
        <taxon>Spermatophyta</taxon>
        <taxon>Magnoliopsida</taxon>
        <taxon>eudicotyledons</taxon>
        <taxon>Gunneridae</taxon>
        <taxon>Pentapetalae</taxon>
        <taxon>rosids</taxon>
        <taxon>malvids</taxon>
        <taxon>Myrtales</taxon>
        <taxon>Melastomataceae</taxon>
        <taxon>Melastomatoideae</taxon>
        <taxon>Melastomateae</taxon>
        <taxon>Melastoma</taxon>
    </lineage>
</organism>
<protein>
    <submittedName>
        <fullName evidence="1">Uncharacterized protein</fullName>
    </submittedName>
</protein>
<dbReference type="Proteomes" id="UP001057402">
    <property type="component" value="Chromosome 4"/>
</dbReference>
<sequence length="731" mass="78205">MATFFHSQNSDIQTADGLQNLVLMNPAYVQYTSAATADAPQATAAAAATANSLFFLNPATVPASALPHAPLAPPGQAITTQQFVGVPLHGAASSRHHQDHPSSSSNPHAVHAQHHDVIPAMHGFLPRVQYGTWCSLEQSEPRRDASSLRPQQGLSLSLSSQQQQQQQGFLHRGFGSDEREIPAVSGGSPSSVSGVTSGGGGGAGVSVLLGSKYLKAAQELLDEVVNVGSGGIVKSETPRKGNGGGSKAGTGESSASAEEDGSSGGGVDGKRATELSTAERQEIQMKKAKLISMLDEVEQKYRQYHHQMQIVISSFEQAAGIGSARMYTSLALHTISKQFRCLKDAISGQIRAANKSLGEDEPAGGKIEGSRLKYIDHHIRQQRALQQMGMIQHNAWRPQRGLPERSVSILRAWLFEHFLHPYPKDSDKHMLAKQTGLTRSQVSNWFINARVRLWKPMVEEMYLEEVKDQEQSGAEGKANKVEQNNDSYPSKSASPPERSVSVDNRGNSSFSTKETDLINQDAALTANSMSPVGASLRNHQLSGFSLIGTSELDGITQGASPKKPRNATTTSDMLLSPTNVSCMNLEPSKRGEPITINFSDDGHVHGRDGYSLLGAGPANFIGGFGQYPIAEISRFATEQQFATAFQGNGVSLTLGLPHSENLPMSGGAGAAHPGFIPGQGIHLGRRMEVGEGNEFGALNNTMPPHSSAAYEGMNMQNRKRFAAHLLPDFVT</sequence>
<evidence type="ECO:0000313" key="2">
    <source>
        <dbReference type="Proteomes" id="UP001057402"/>
    </source>
</evidence>
<proteinExistence type="predicted"/>